<feature type="non-terminal residue" evidence="15">
    <location>
        <position position="1"/>
    </location>
</feature>
<dbReference type="STRING" id="623744.A0A553N4F8"/>
<comment type="subcellular location">
    <subcellularLocation>
        <location evidence="1">Golgi apparatus membrane</location>
        <topology evidence="1">Single-pass type II membrane protein</topology>
    </subcellularLocation>
</comment>
<dbReference type="OrthoDB" id="2113294at2759"/>
<dbReference type="Pfam" id="PF15024">
    <property type="entry name" value="Glyco_transf_18"/>
    <property type="match status" value="1"/>
</dbReference>
<evidence type="ECO:0000256" key="1">
    <source>
        <dbReference type="ARBA" id="ARBA00004323"/>
    </source>
</evidence>
<proteinExistence type="inferred from homology"/>
<keyword evidence="10" id="KW-0333">Golgi apparatus</keyword>
<organism evidence="15 16">
    <name type="scientific">Danionella cerebrum</name>
    <dbReference type="NCBI Taxonomy" id="2873325"/>
    <lineage>
        <taxon>Eukaryota</taxon>
        <taxon>Metazoa</taxon>
        <taxon>Chordata</taxon>
        <taxon>Craniata</taxon>
        <taxon>Vertebrata</taxon>
        <taxon>Euteleostomi</taxon>
        <taxon>Actinopterygii</taxon>
        <taxon>Neopterygii</taxon>
        <taxon>Teleostei</taxon>
        <taxon>Ostariophysi</taxon>
        <taxon>Cypriniformes</taxon>
        <taxon>Danionidae</taxon>
        <taxon>Danioninae</taxon>
        <taxon>Danionella</taxon>
    </lineage>
</organism>
<evidence type="ECO:0000256" key="10">
    <source>
        <dbReference type="ARBA" id="ARBA00023034"/>
    </source>
</evidence>
<dbReference type="InterPro" id="IPR026116">
    <property type="entry name" value="GT18_cat"/>
</dbReference>
<evidence type="ECO:0000256" key="2">
    <source>
        <dbReference type="ARBA" id="ARBA00004922"/>
    </source>
</evidence>
<gene>
    <name evidence="15" type="ORF">DNTS_029273</name>
</gene>
<dbReference type="PANTHER" id="PTHR15075:SF6">
    <property type="entry name" value="ALPHA-1,6-MANNOSYLGLYCOPROTEIN 6-BETA-N-ACETYLGLUCOSAMINYLTRANSFERASE B"/>
    <property type="match status" value="1"/>
</dbReference>
<keyword evidence="5" id="KW-0328">Glycosyltransferase</keyword>
<evidence type="ECO:0000256" key="4">
    <source>
        <dbReference type="ARBA" id="ARBA00012671"/>
    </source>
</evidence>
<evidence type="ECO:0000256" key="3">
    <source>
        <dbReference type="ARBA" id="ARBA00007477"/>
    </source>
</evidence>
<dbReference type="InterPro" id="IPR052105">
    <property type="entry name" value="MGAT5_Glycosyltransferase"/>
</dbReference>
<evidence type="ECO:0000256" key="7">
    <source>
        <dbReference type="ARBA" id="ARBA00022692"/>
    </source>
</evidence>
<evidence type="ECO:0000313" key="16">
    <source>
        <dbReference type="Proteomes" id="UP000316079"/>
    </source>
</evidence>
<feature type="domain" description="Glycosyltransferase family 18 catalytic" evidence="14">
    <location>
        <begin position="1"/>
        <end position="166"/>
    </location>
</feature>
<evidence type="ECO:0000256" key="13">
    <source>
        <dbReference type="ARBA" id="ARBA00048243"/>
    </source>
</evidence>
<keyword evidence="16" id="KW-1185">Reference proteome</keyword>
<evidence type="ECO:0000256" key="12">
    <source>
        <dbReference type="ARBA" id="ARBA00023180"/>
    </source>
</evidence>
<evidence type="ECO:0000256" key="6">
    <source>
        <dbReference type="ARBA" id="ARBA00022679"/>
    </source>
</evidence>
<comment type="pathway">
    <text evidence="2">Protein modification; protein glycosylation.</text>
</comment>
<evidence type="ECO:0000256" key="8">
    <source>
        <dbReference type="ARBA" id="ARBA00022968"/>
    </source>
</evidence>
<dbReference type="GO" id="GO:0006487">
    <property type="term" value="P:protein N-linked glycosylation"/>
    <property type="evidence" value="ECO:0007669"/>
    <property type="project" value="TreeGrafter"/>
</dbReference>
<protein>
    <recommendedName>
        <fullName evidence="4">alpha-1,6-mannosyl-glycoprotein 6-beta-N-acetylglucosaminyltransferase</fullName>
        <ecNumber evidence="4">2.4.1.155</ecNumber>
    </recommendedName>
</protein>
<keyword evidence="7" id="KW-0812">Transmembrane</keyword>
<keyword evidence="11" id="KW-0472">Membrane</keyword>
<dbReference type="Proteomes" id="UP000316079">
    <property type="component" value="Unassembled WGS sequence"/>
</dbReference>
<name>A0A553N4F8_9TELE</name>
<dbReference type="EC" id="2.4.1.155" evidence="4"/>
<accession>A0A553N4F8</accession>
<dbReference type="EMBL" id="SRMA01027061">
    <property type="protein sequence ID" value="TRY60299.1"/>
    <property type="molecule type" value="Genomic_DNA"/>
</dbReference>
<comment type="caution">
    <text evidence="15">The sequence shown here is derived from an EMBL/GenBank/DDBJ whole genome shotgun (WGS) entry which is preliminary data.</text>
</comment>
<dbReference type="GO" id="GO:0030144">
    <property type="term" value="F:alpha-1,6-mannosylglycoprotein 6-beta-N-acetylglucosaminyltransferase activity"/>
    <property type="evidence" value="ECO:0007669"/>
    <property type="project" value="UniProtKB-EC"/>
</dbReference>
<evidence type="ECO:0000259" key="14">
    <source>
        <dbReference type="Pfam" id="PF15024"/>
    </source>
</evidence>
<evidence type="ECO:0000313" key="15">
    <source>
        <dbReference type="EMBL" id="TRY60299.1"/>
    </source>
</evidence>
<evidence type="ECO:0000256" key="11">
    <source>
        <dbReference type="ARBA" id="ARBA00023136"/>
    </source>
</evidence>
<keyword evidence="6" id="KW-0808">Transferase</keyword>
<dbReference type="PANTHER" id="PTHR15075">
    <property type="entry name" value="ALPHA-MANNOSIDE BETA-1,6-N-ACETYLGLUCOSAMINYLTRANSFERASE"/>
    <property type="match status" value="1"/>
</dbReference>
<evidence type="ECO:0000256" key="5">
    <source>
        <dbReference type="ARBA" id="ARBA00022676"/>
    </source>
</evidence>
<keyword evidence="12" id="KW-0325">Glycoprotein</keyword>
<keyword evidence="9" id="KW-1133">Transmembrane helix</keyword>
<dbReference type="GO" id="GO:0000139">
    <property type="term" value="C:Golgi membrane"/>
    <property type="evidence" value="ECO:0007669"/>
    <property type="project" value="UniProtKB-SubCell"/>
</dbReference>
<keyword evidence="8" id="KW-0735">Signal-anchor</keyword>
<evidence type="ECO:0000256" key="9">
    <source>
        <dbReference type="ARBA" id="ARBA00022989"/>
    </source>
</evidence>
<dbReference type="AlphaFoldDB" id="A0A553N4F8"/>
<comment type="catalytic activity">
    <reaction evidence="13">
        <text>N(4)-{beta-D-GlcNAc-(1-&gt;2)-[beta-D-GlcNAc-(1-&gt;4)]-alpha-D-Man-(1-&gt;3)-[beta-D-GlcNAc-(1-&gt;2)-alpha-D-Man-(1-&gt;6)]-beta-D-Man-(1-&gt;4)-beta-D-GlcNAc-(1-&gt;4)-beta-D-GlcNAc}-L-asparaginyl-[protein] + UDP-N-acetyl-alpha-D-glucosamine = N(4)-{beta-D-GlcNAc-(1-&gt;2)-[beta-D-GlcNAc-(1-&gt;4)]-alpha-D-Man-(1-&gt;3)-[beta-D-GlcNAc-(1-&gt;2)-[beta-D-GlcNAc-(1-&gt;6)]-alpha-D-Man-(1-&gt;6)]-beta-D-Man-(1-&gt;4)-beta-D-GlcNAc-(1-&gt;4)-beta-D-GlcNAc}-L-asparaginyl-[protein] + UDP + H(+)</text>
        <dbReference type="Rhea" id="RHEA:16921"/>
        <dbReference type="Rhea" id="RHEA-COMP:14374"/>
        <dbReference type="Rhea" id="RHEA-COMP:14377"/>
        <dbReference type="ChEBI" id="CHEBI:15378"/>
        <dbReference type="ChEBI" id="CHEBI:57705"/>
        <dbReference type="ChEBI" id="CHEBI:58223"/>
        <dbReference type="ChEBI" id="CHEBI:139507"/>
        <dbReference type="ChEBI" id="CHEBI:139510"/>
        <dbReference type="EC" id="2.4.1.155"/>
    </reaction>
</comment>
<dbReference type="UniPathway" id="UPA00378"/>
<sequence length="181" mass="20199">VEPFIPYEYTCEGMLERINAYIEHQDFCQPTNPFPTINESRSWHGNPSSLFLPLPNSSALIWAGNSSIHACWPPLSALRLLLAAKESSCISACQDDGLMCEPAFFPFINSIEAFNGVKAQCDSLESEKSHVFPAVDLQTRECFQQKESMLFSCAGVSAKHQRLCPCRDFIQGQVALCRDCL</sequence>
<reference evidence="15 16" key="1">
    <citation type="journal article" date="2019" name="Sci. Data">
        <title>Hybrid genome assembly and annotation of Danionella translucida.</title>
        <authorList>
            <person name="Kadobianskyi M."/>
            <person name="Schulze L."/>
            <person name="Schuelke M."/>
            <person name="Judkewitz B."/>
        </authorList>
    </citation>
    <scope>NUCLEOTIDE SEQUENCE [LARGE SCALE GENOMIC DNA]</scope>
    <source>
        <strain evidence="15 16">Bolton</strain>
    </source>
</reference>
<comment type="similarity">
    <text evidence="3">Belongs to the glycosyltransferase 18 family.</text>
</comment>